<name>A0A6M2EP02_9ROSI</name>
<protein>
    <submittedName>
        <fullName evidence="2">Uncharacterized protein</fullName>
    </submittedName>
</protein>
<sequence>MGTFSIFTGYCSYSSTRERKESLVILILCCLTGKPPDVSKWPFISHEVGLISPPRTEDDGRMVSRFPNNKSRRLRVVYCFMATLFVSNPSCTSYAFLSLKQKQFMRFKQERRRS</sequence>
<reference evidence="2" key="1">
    <citation type="submission" date="2020-03" db="EMBL/GenBank/DDBJ databases">
        <authorList>
            <person name="Zhang R."/>
        </authorList>
    </citation>
    <scope>NUCLEOTIDE SEQUENCE</scope>
</reference>
<evidence type="ECO:0000313" key="2">
    <source>
        <dbReference type="EMBL" id="NUU85806.1"/>
    </source>
</evidence>
<keyword evidence="1" id="KW-1133">Transmembrane helix</keyword>
<proteinExistence type="predicted"/>
<dbReference type="AlphaFoldDB" id="A0A6M2EP02"/>
<keyword evidence="1" id="KW-0812">Transmembrane</keyword>
<dbReference type="EMBL" id="GILB01005473">
    <property type="protein sequence ID" value="NUU85806.1"/>
    <property type="molecule type" value="Transcribed_RNA"/>
</dbReference>
<feature type="transmembrane region" description="Helical" evidence="1">
    <location>
        <begin position="75"/>
        <end position="97"/>
    </location>
</feature>
<accession>A0A6M2EP02</accession>
<keyword evidence="1" id="KW-0472">Membrane</keyword>
<organism evidence="2">
    <name type="scientific">Populus davidiana</name>
    <dbReference type="NCBI Taxonomy" id="266767"/>
    <lineage>
        <taxon>Eukaryota</taxon>
        <taxon>Viridiplantae</taxon>
        <taxon>Streptophyta</taxon>
        <taxon>Embryophyta</taxon>
        <taxon>Tracheophyta</taxon>
        <taxon>Spermatophyta</taxon>
        <taxon>Magnoliopsida</taxon>
        <taxon>eudicotyledons</taxon>
        <taxon>Gunneridae</taxon>
        <taxon>Pentapetalae</taxon>
        <taxon>rosids</taxon>
        <taxon>fabids</taxon>
        <taxon>Malpighiales</taxon>
        <taxon>Salicaceae</taxon>
        <taxon>Saliceae</taxon>
        <taxon>Populus</taxon>
    </lineage>
</organism>
<evidence type="ECO:0000256" key="1">
    <source>
        <dbReference type="SAM" id="Phobius"/>
    </source>
</evidence>